<feature type="compositionally biased region" description="Polar residues" evidence="1">
    <location>
        <begin position="135"/>
        <end position="146"/>
    </location>
</feature>
<dbReference type="SUPFAM" id="SSF53098">
    <property type="entry name" value="Ribonuclease H-like"/>
    <property type="match status" value="1"/>
</dbReference>
<dbReference type="InterPro" id="IPR036397">
    <property type="entry name" value="RNaseH_sf"/>
</dbReference>
<evidence type="ECO:0000313" key="2">
    <source>
        <dbReference type="EMBL" id="KAK0147981.1"/>
    </source>
</evidence>
<reference evidence="2" key="1">
    <citation type="journal article" date="2023" name="Front. Mar. Sci.">
        <title>A new Merluccius polli reference genome to investigate the effects of global change in West African waters.</title>
        <authorList>
            <person name="Mateo J.L."/>
            <person name="Blanco-Fernandez C."/>
            <person name="Garcia-Vazquez E."/>
            <person name="Machado-Schiaffino G."/>
        </authorList>
    </citation>
    <scope>NUCLEOTIDE SEQUENCE</scope>
    <source>
        <strain evidence="2">C29</strain>
        <tissue evidence="2">Fin</tissue>
    </source>
</reference>
<dbReference type="Proteomes" id="UP001174136">
    <property type="component" value="Unassembled WGS sequence"/>
</dbReference>
<protein>
    <recommendedName>
        <fullName evidence="4">Integrase catalytic domain-containing protein</fullName>
    </recommendedName>
</protein>
<dbReference type="EMBL" id="JAOPHQ010002276">
    <property type="protein sequence ID" value="KAK0147981.1"/>
    <property type="molecule type" value="Genomic_DNA"/>
</dbReference>
<accession>A0AA47P2B6</accession>
<proteinExistence type="predicted"/>
<dbReference type="PANTHER" id="PTHR47331">
    <property type="entry name" value="PHD-TYPE DOMAIN-CONTAINING PROTEIN"/>
    <property type="match status" value="1"/>
</dbReference>
<dbReference type="Gene3D" id="3.30.420.10">
    <property type="entry name" value="Ribonuclease H-like superfamily/Ribonuclease H"/>
    <property type="match status" value="1"/>
</dbReference>
<dbReference type="GO" id="GO:0003676">
    <property type="term" value="F:nucleic acid binding"/>
    <property type="evidence" value="ECO:0007669"/>
    <property type="project" value="InterPro"/>
</dbReference>
<evidence type="ECO:0000313" key="3">
    <source>
        <dbReference type="Proteomes" id="UP001174136"/>
    </source>
</evidence>
<dbReference type="InterPro" id="IPR012337">
    <property type="entry name" value="RNaseH-like_sf"/>
</dbReference>
<evidence type="ECO:0008006" key="4">
    <source>
        <dbReference type="Google" id="ProtNLM"/>
    </source>
</evidence>
<organism evidence="2 3">
    <name type="scientific">Merluccius polli</name>
    <name type="common">Benguela hake</name>
    <name type="synonym">Merluccius cadenati</name>
    <dbReference type="NCBI Taxonomy" id="89951"/>
    <lineage>
        <taxon>Eukaryota</taxon>
        <taxon>Metazoa</taxon>
        <taxon>Chordata</taxon>
        <taxon>Craniata</taxon>
        <taxon>Vertebrata</taxon>
        <taxon>Euteleostomi</taxon>
        <taxon>Actinopterygii</taxon>
        <taxon>Neopterygii</taxon>
        <taxon>Teleostei</taxon>
        <taxon>Neoteleostei</taxon>
        <taxon>Acanthomorphata</taxon>
        <taxon>Zeiogadaria</taxon>
        <taxon>Gadariae</taxon>
        <taxon>Gadiformes</taxon>
        <taxon>Gadoidei</taxon>
        <taxon>Merlucciidae</taxon>
        <taxon>Merluccius</taxon>
    </lineage>
</organism>
<sequence>MANLPPDRLLPDHPPFTNIGVDYFSPFEAKRGRVQVKRYGVLFTCLTVRAVHIEIAHSLDTDSCINAVRHFIARRGQVEVMRSDNGTNLVATEHEIRRAMKEWNQSQISEALLQRGVTWIFNLPAGSHHGGLGATNKNSPEDTYQPSEAPVTG</sequence>
<gene>
    <name evidence="2" type="ORF">N1851_012348</name>
</gene>
<name>A0AA47P2B6_MERPO</name>
<keyword evidence="3" id="KW-1185">Reference proteome</keyword>
<dbReference type="AlphaFoldDB" id="A0AA47P2B6"/>
<evidence type="ECO:0000256" key="1">
    <source>
        <dbReference type="SAM" id="MobiDB-lite"/>
    </source>
</evidence>
<dbReference type="PANTHER" id="PTHR47331:SF1">
    <property type="entry name" value="GAG-LIKE PROTEIN"/>
    <property type="match status" value="1"/>
</dbReference>
<comment type="caution">
    <text evidence="2">The sequence shown here is derived from an EMBL/GenBank/DDBJ whole genome shotgun (WGS) entry which is preliminary data.</text>
</comment>
<feature type="region of interest" description="Disordered" evidence="1">
    <location>
        <begin position="131"/>
        <end position="153"/>
    </location>
</feature>